<dbReference type="eggNOG" id="COG3153">
    <property type="taxonomic scope" value="Bacteria"/>
</dbReference>
<dbReference type="STRING" id="565045.NOR51B_2565"/>
<dbReference type="PROSITE" id="PS51186">
    <property type="entry name" value="GNAT"/>
    <property type="match status" value="1"/>
</dbReference>
<dbReference type="Proteomes" id="UP000004699">
    <property type="component" value="Unassembled WGS sequence"/>
</dbReference>
<dbReference type="SUPFAM" id="SSF55729">
    <property type="entry name" value="Acyl-CoA N-acyltransferases (Nat)"/>
    <property type="match status" value="1"/>
</dbReference>
<evidence type="ECO:0000313" key="2">
    <source>
        <dbReference type="EMBL" id="EED36613.1"/>
    </source>
</evidence>
<dbReference type="InterPro" id="IPR000182">
    <property type="entry name" value="GNAT_dom"/>
</dbReference>
<dbReference type="Pfam" id="PF00583">
    <property type="entry name" value="Acetyltransf_1"/>
    <property type="match status" value="1"/>
</dbReference>
<evidence type="ECO:0000313" key="3">
    <source>
        <dbReference type="Proteomes" id="UP000004699"/>
    </source>
</evidence>
<gene>
    <name evidence="2" type="ORF">NOR51B_2565</name>
</gene>
<keyword evidence="3" id="KW-1185">Reference proteome</keyword>
<dbReference type="GO" id="GO:0016747">
    <property type="term" value="F:acyltransferase activity, transferring groups other than amino-acyl groups"/>
    <property type="evidence" value="ECO:0007669"/>
    <property type="project" value="InterPro"/>
</dbReference>
<organism evidence="2 3">
    <name type="scientific">Luminiphilus syltensis NOR5-1B</name>
    <dbReference type="NCBI Taxonomy" id="565045"/>
    <lineage>
        <taxon>Bacteria</taxon>
        <taxon>Pseudomonadati</taxon>
        <taxon>Pseudomonadota</taxon>
        <taxon>Gammaproteobacteria</taxon>
        <taxon>Cellvibrionales</taxon>
        <taxon>Halieaceae</taxon>
        <taxon>Luminiphilus</taxon>
    </lineage>
</organism>
<proteinExistence type="predicted"/>
<name>B8KSH5_9GAMM</name>
<sequence>MEYRILNNLSDEELSSLFTSVFSSSEGEQEGRLIGGLASQLAARVDDQEVICLGAYQDGSIIGAIFFTRLRFDEPVDTYMLSPVAVSTAHQGSRVGQALINFGLQELKRRSVSVVVTYGDPLYYSKVGFHALSEDVIQAPLDLSMPEGWLGQSLSGEAIPELKGRPVCVSEFDNPDYW</sequence>
<dbReference type="Gene3D" id="3.40.630.30">
    <property type="match status" value="1"/>
</dbReference>
<dbReference type="EMBL" id="DS999411">
    <property type="protein sequence ID" value="EED36613.1"/>
    <property type="molecule type" value="Genomic_DNA"/>
</dbReference>
<dbReference type="OrthoDB" id="9797178at2"/>
<evidence type="ECO:0000259" key="1">
    <source>
        <dbReference type="PROSITE" id="PS51186"/>
    </source>
</evidence>
<feature type="domain" description="N-acetyltransferase" evidence="1">
    <location>
        <begin position="1"/>
        <end position="166"/>
    </location>
</feature>
<keyword evidence="2" id="KW-0808">Transferase</keyword>
<dbReference type="RefSeq" id="WP_009021356.1">
    <property type="nucleotide sequence ID" value="NZ_DS999411.1"/>
</dbReference>
<dbReference type="HOGENOM" id="CLU_081840_3_0_6"/>
<dbReference type="InterPro" id="IPR016181">
    <property type="entry name" value="Acyl_CoA_acyltransferase"/>
</dbReference>
<dbReference type="AlphaFoldDB" id="B8KSH5"/>
<accession>B8KSH5</accession>
<reference evidence="3" key="1">
    <citation type="journal article" date="2013" name="BMC Microbiol.">
        <title>Taxonomy and evolution of bacteriochlorophyll a-containing members of the OM60/NOR5 clade of marine gammaproteobacteria: description of Luminiphilus syltensis gen. nov., sp. nov., reclassification of Haliea rubra as Pseudohaliea rubra gen. nov., comb. nov., and emendation of Chromatocurvus halotolerans.</title>
        <authorList>
            <person name="Spring S."/>
            <person name="Riedel T."/>
            <person name="Sproer C."/>
            <person name="Yan S."/>
            <person name="Harder J."/>
            <person name="Fuchs B.M."/>
        </authorList>
    </citation>
    <scope>NUCLEOTIDE SEQUENCE [LARGE SCALE GENOMIC DNA]</scope>
    <source>
        <strain evidence="3">NOR51-B</strain>
    </source>
</reference>
<dbReference type="CDD" id="cd04301">
    <property type="entry name" value="NAT_SF"/>
    <property type="match status" value="1"/>
</dbReference>
<protein>
    <submittedName>
        <fullName evidence="2">Acetyltransferase</fullName>
    </submittedName>
</protein>